<evidence type="ECO:0000313" key="2">
    <source>
        <dbReference type="EMBL" id="PNF35916.1"/>
    </source>
</evidence>
<feature type="transmembrane region" description="Helical" evidence="1">
    <location>
        <begin position="152"/>
        <end position="178"/>
    </location>
</feature>
<keyword evidence="3" id="KW-1185">Reference proteome</keyword>
<feature type="transmembrane region" description="Helical" evidence="1">
    <location>
        <begin position="121"/>
        <end position="140"/>
    </location>
</feature>
<dbReference type="OrthoDB" id="413361at2759"/>
<gene>
    <name evidence="2" type="ORF">B7P43_G06976</name>
</gene>
<sequence length="312" mass="35554">MIHREHSSYYCVFNGVCILSRCLAIGLRVTVTSKKVMVWSEYHKSPGSENGSLNDIIGMIATDHLDVGIGKFAMTSSRISLVSYLSVTFPTNVCYVNYGFFPQDLDVYKETKDEFQLETHISTILPRILVLSFCLNYSTGHDTTPQFWSCRLLYLTSYLTYVILFTAYSAVFISILAVHQFAMPFLDFQGLLDIGTYRFGVVRLPVYLDIFDECNMSIRGNAMHLFQQATDPALTQVYRKLIVSNINDLPKSTKEGFQRICDDSNYAFAIDELSAINNRLTCEVIAVPYAFLRIPTSMIINKRSPYRKLFSH</sequence>
<protein>
    <recommendedName>
        <fullName evidence="4">Ionotropic glutamate receptor C-terminal domain-containing protein</fullName>
    </recommendedName>
</protein>
<proteinExistence type="predicted"/>
<comment type="caution">
    <text evidence="2">The sequence shown here is derived from an EMBL/GenBank/DDBJ whole genome shotgun (WGS) entry which is preliminary data.</text>
</comment>
<dbReference type="SUPFAM" id="SSF53850">
    <property type="entry name" value="Periplasmic binding protein-like II"/>
    <property type="match status" value="1"/>
</dbReference>
<organism evidence="2 3">
    <name type="scientific">Cryptotermes secundus</name>
    <dbReference type="NCBI Taxonomy" id="105785"/>
    <lineage>
        <taxon>Eukaryota</taxon>
        <taxon>Metazoa</taxon>
        <taxon>Ecdysozoa</taxon>
        <taxon>Arthropoda</taxon>
        <taxon>Hexapoda</taxon>
        <taxon>Insecta</taxon>
        <taxon>Pterygota</taxon>
        <taxon>Neoptera</taxon>
        <taxon>Polyneoptera</taxon>
        <taxon>Dictyoptera</taxon>
        <taxon>Blattodea</taxon>
        <taxon>Blattoidea</taxon>
        <taxon>Termitoidae</taxon>
        <taxon>Kalotermitidae</taxon>
        <taxon>Cryptotermitinae</taxon>
        <taxon>Cryptotermes</taxon>
    </lineage>
</organism>
<evidence type="ECO:0000313" key="3">
    <source>
        <dbReference type="Proteomes" id="UP000235965"/>
    </source>
</evidence>
<dbReference type="InParanoid" id="A0A2J7R509"/>
<reference evidence="2 3" key="1">
    <citation type="submission" date="2017-12" db="EMBL/GenBank/DDBJ databases">
        <title>Hemimetabolous genomes reveal molecular basis of termite eusociality.</title>
        <authorList>
            <person name="Harrison M.C."/>
            <person name="Jongepier E."/>
            <person name="Robertson H.M."/>
            <person name="Arning N."/>
            <person name="Bitard-Feildel T."/>
            <person name="Chao H."/>
            <person name="Childers C.P."/>
            <person name="Dinh H."/>
            <person name="Doddapaneni H."/>
            <person name="Dugan S."/>
            <person name="Gowin J."/>
            <person name="Greiner C."/>
            <person name="Han Y."/>
            <person name="Hu H."/>
            <person name="Hughes D.S.T."/>
            <person name="Huylmans A.-K."/>
            <person name="Kemena C."/>
            <person name="Kremer L.P.M."/>
            <person name="Lee S.L."/>
            <person name="Lopez-Ezquerra A."/>
            <person name="Mallet L."/>
            <person name="Monroy-Kuhn J.M."/>
            <person name="Moser A."/>
            <person name="Murali S.C."/>
            <person name="Muzny D.M."/>
            <person name="Otani S."/>
            <person name="Piulachs M.-D."/>
            <person name="Poelchau M."/>
            <person name="Qu J."/>
            <person name="Schaub F."/>
            <person name="Wada-Katsumata A."/>
            <person name="Worley K.C."/>
            <person name="Xie Q."/>
            <person name="Ylla G."/>
            <person name="Poulsen M."/>
            <person name="Gibbs R.A."/>
            <person name="Schal C."/>
            <person name="Richards S."/>
            <person name="Belles X."/>
            <person name="Korb J."/>
            <person name="Bornberg-Bauer E."/>
        </authorList>
    </citation>
    <scope>NUCLEOTIDE SEQUENCE [LARGE SCALE GENOMIC DNA]</scope>
    <source>
        <tissue evidence="2">Whole body</tissue>
    </source>
</reference>
<dbReference type="Proteomes" id="UP000235965">
    <property type="component" value="Unassembled WGS sequence"/>
</dbReference>
<evidence type="ECO:0000256" key="1">
    <source>
        <dbReference type="SAM" id="Phobius"/>
    </source>
</evidence>
<dbReference type="EMBL" id="NEVH01007397">
    <property type="protein sequence ID" value="PNF35916.1"/>
    <property type="molecule type" value="Genomic_DNA"/>
</dbReference>
<dbReference type="STRING" id="105785.A0A2J7R509"/>
<feature type="transmembrane region" description="Helical" evidence="1">
    <location>
        <begin position="81"/>
        <end position="101"/>
    </location>
</feature>
<dbReference type="Gene3D" id="1.10.287.70">
    <property type="match status" value="1"/>
</dbReference>
<dbReference type="AlphaFoldDB" id="A0A2J7R509"/>
<dbReference type="Gene3D" id="3.40.190.10">
    <property type="entry name" value="Periplasmic binding protein-like II"/>
    <property type="match status" value="1"/>
</dbReference>
<keyword evidence="1" id="KW-0812">Transmembrane</keyword>
<accession>A0A2J7R509</accession>
<keyword evidence="1" id="KW-1133">Transmembrane helix</keyword>
<evidence type="ECO:0008006" key="4">
    <source>
        <dbReference type="Google" id="ProtNLM"/>
    </source>
</evidence>
<keyword evidence="1" id="KW-0472">Membrane</keyword>
<name>A0A2J7R509_9NEOP</name>